<gene>
    <name evidence="2" type="ORF">Q5741_18490</name>
</gene>
<protein>
    <submittedName>
        <fullName evidence="2">O-antigen polymerase</fullName>
    </submittedName>
</protein>
<feature type="transmembrane region" description="Helical" evidence="1">
    <location>
        <begin position="151"/>
        <end position="170"/>
    </location>
</feature>
<name>A0ABT9CIG6_9BACL</name>
<evidence type="ECO:0000313" key="2">
    <source>
        <dbReference type="EMBL" id="MDO7908394.1"/>
    </source>
</evidence>
<keyword evidence="3" id="KW-1185">Reference proteome</keyword>
<comment type="caution">
    <text evidence="2">The sequence shown here is derived from an EMBL/GenBank/DDBJ whole genome shotgun (WGS) entry which is preliminary data.</text>
</comment>
<dbReference type="NCBIfam" id="TIGR04370">
    <property type="entry name" value="glyco_rpt_poly"/>
    <property type="match status" value="1"/>
</dbReference>
<keyword evidence="1" id="KW-0472">Membrane</keyword>
<keyword evidence="1" id="KW-0812">Transmembrane</keyword>
<feature type="transmembrane region" description="Helical" evidence="1">
    <location>
        <begin position="177"/>
        <end position="193"/>
    </location>
</feature>
<keyword evidence="1" id="KW-1133">Transmembrane helix</keyword>
<feature type="transmembrane region" description="Helical" evidence="1">
    <location>
        <begin position="350"/>
        <end position="371"/>
    </location>
</feature>
<proteinExistence type="predicted"/>
<feature type="transmembrane region" description="Helical" evidence="1">
    <location>
        <begin position="296"/>
        <end position="316"/>
    </location>
</feature>
<feature type="transmembrane region" description="Helical" evidence="1">
    <location>
        <begin position="54"/>
        <end position="73"/>
    </location>
</feature>
<feature type="transmembrane region" description="Helical" evidence="1">
    <location>
        <begin position="98"/>
        <end position="118"/>
    </location>
</feature>
<accession>A0ABT9CIG6</accession>
<feature type="transmembrane region" description="Helical" evidence="1">
    <location>
        <begin position="12"/>
        <end position="34"/>
    </location>
</feature>
<organism evidence="2 3">
    <name type="scientific">Paenibacillus lacisoli</name>
    <dbReference type="NCBI Taxonomy" id="3064525"/>
    <lineage>
        <taxon>Bacteria</taxon>
        <taxon>Bacillati</taxon>
        <taxon>Bacillota</taxon>
        <taxon>Bacilli</taxon>
        <taxon>Bacillales</taxon>
        <taxon>Paenibacillaceae</taxon>
        <taxon>Paenibacillus</taxon>
    </lineage>
</organism>
<feature type="transmembrane region" description="Helical" evidence="1">
    <location>
        <begin position="199"/>
        <end position="215"/>
    </location>
</feature>
<feature type="transmembrane region" description="Helical" evidence="1">
    <location>
        <begin position="227"/>
        <end position="247"/>
    </location>
</feature>
<dbReference type="EMBL" id="JAUQTB010000015">
    <property type="protein sequence ID" value="MDO7908394.1"/>
    <property type="molecule type" value="Genomic_DNA"/>
</dbReference>
<dbReference type="Proteomes" id="UP001240171">
    <property type="component" value="Unassembled WGS sequence"/>
</dbReference>
<reference evidence="2 3" key="1">
    <citation type="submission" date="2023-07" db="EMBL/GenBank/DDBJ databases">
        <title>Paenibacillus sp. JX-17 nov. isolated from soil.</title>
        <authorList>
            <person name="Wan Y."/>
            <person name="Liu B."/>
        </authorList>
    </citation>
    <scope>NUCLEOTIDE SEQUENCE [LARGE SCALE GENOMIC DNA]</scope>
    <source>
        <strain evidence="2 3">JX-17</strain>
    </source>
</reference>
<evidence type="ECO:0000313" key="3">
    <source>
        <dbReference type="Proteomes" id="UP001240171"/>
    </source>
</evidence>
<feature type="transmembrane region" description="Helical" evidence="1">
    <location>
        <begin position="378"/>
        <end position="398"/>
    </location>
</feature>
<evidence type="ECO:0000256" key="1">
    <source>
        <dbReference type="SAM" id="Phobius"/>
    </source>
</evidence>
<dbReference type="RefSeq" id="WP_305025614.1">
    <property type="nucleotide sequence ID" value="NZ_JAUQTB010000015.1"/>
</dbReference>
<sequence>MKEREGFKFSIWWMNPTFIFLMVIGIVTAGAYLIPESSYVSFYRVDKFINDTNIWYIILPAICFVAGSILASLTTKGVKKQHVLVDTMINRESFIKNAIKLLFAFTLFGYIAWFAIMVKNGFSLGLFMNVLSGEPGAIYDITQNFEKVTGVTSFTNFGIPFTILAVYYQCFRNKKTFMPMLAIVVVLTLLRSIFFSERLAILEILVPALVIWVSVRHKQGKKIPLLNIFPVIGVAVLVLFFGLGEYFRSWLSYYVYVYPSFWEFIVTRFFGYYVTAMNTGTLYIQQLGFQSMPFPYFTWEWLWSFPGLGSGTYFSMFGTQPEMMLNNVLESMGNPEFNNPSGLLLPYHDYGVLGASVFWVVMGFFSGLLFTHFKQGHTFGLIMYPIWMVGILEVPRYLYFSSGRFFPCWIVLVAFTLFLHYNRKRLTSWHTVREGQS</sequence>
<feature type="transmembrane region" description="Helical" evidence="1">
    <location>
        <begin position="404"/>
        <end position="421"/>
    </location>
</feature>